<dbReference type="Proteomes" id="UP000715965">
    <property type="component" value="Unassembled WGS sequence"/>
</dbReference>
<protein>
    <submittedName>
        <fullName evidence="1">Substrate-binding domain-containing protein</fullName>
    </submittedName>
</protein>
<dbReference type="PANTHER" id="PTHR30632:SF11">
    <property type="entry name" value="BLR4797 PROTEIN"/>
    <property type="match status" value="1"/>
</dbReference>
<dbReference type="RefSeq" id="WP_193781115.1">
    <property type="nucleotide sequence ID" value="NZ_JADDOJ010000055.1"/>
</dbReference>
<dbReference type="Pfam" id="PF13531">
    <property type="entry name" value="SBP_bac_11"/>
    <property type="match status" value="1"/>
</dbReference>
<dbReference type="SUPFAM" id="SSF53850">
    <property type="entry name" value="Periplasmic binding protein-like II"/>
    <property type="match status" value="1"/>
</dbReference>
<dbReference type="Gene3D" id="3.40.190.10">
    <property type="entry name" value="Periplasmic binding protein-like II"/>
    <property type="match status" value="2"/>
</dbReference>
<organism evidence="1 2">
    <name type="scientific">Ramlibacter aquaticus</name>
    <dbReference type="NCBI Taxonomy" id="2780094"/>
    <lineage>
        <taxon>Bacteria</taxon>
        <taxon>Pseudomonadati</taxon>
        <taxon>Pseudomonadota</taxon>
        <taxon>Betaproteobacteria</taxon>
        <taxon>Burkholderiales</taxon>
        <taxon>Comamonadaceae</taxon>
        <taxon>Ramlibacter</taxon>
    </lineage>
</organism>
<accession>A0ABR9SGU4</accession>
<comment type="caution">
    <text evidence="1">The sequence shown here is derived from an EMBL/GenBank/DDBJ whole genome shotgun (WGS) entry which is preliminary data.</text>
</comment>
<dbReference type="PANTHER" id="PTHR30632">
    <property type="entry name" value="MOLYBDATE-BINDING PERIPLASMIC PROTEIN"/>
    <property type="match status" value="1"/>
</dbReference>
<reference evidence="1 2" key="1">
    <citation type="submission" date="2020-10" db="EMBL/GenBank/DDBJ databases">
        <title>Draft genome of Ramlibacter aquaticus LMG 30558.</title>
        <authorList>
            <person name="Props R."/>
        </authorList>
    </citation>
    <scope>NUCLEOTIDE SEQUENCE [LARGE SCALE GENOMIC DNA]</scope>
    <source>
        <strain evidence="1 2">LMG 30558</strain>
    </source>
</reference>
<keyword evidence="2" id="KW-1185">Reference proteome</keyword>
<evidence type="ECO:0000313" key="2">
    <source>
        <dbReference type="Proteomes" id="UP000715965"/>
    </source>
</evidence>
<dbReference type="InterPro" id="IPR050682">
    <property type="entry name" value="ModA/WtpA"/>
</dbReference>
<gene>
    <name evidence="1" type="ORF">IM725_13445</name>
</gene>
<sequence length="237" mass="23858">MQEATQNELQILSGGAAQGLVGQMKDRFQSRTGLGLGGSFGAVGAMRDKLLGGAACDVLILTQALIDELTTQGWVQPGSARPMGAVYTGVAVRAGEAAPDVATAASLKAALQAAPGIYFPDPVKATAGIHFRKVLGALGLDASQASWRTFPNGATAMGEMAASGAPGSVGCTQVTEILNTPGVQLVGLLPKEFELATVYTAAVCSRARDADAAAALVALLAGEEAAAARQACGFRVA</sequence>
<name>A0ABR9SGU4_9BURK</name>
<dbReference type="EMBL" id="JADDOJ010000055">
    <property type="protein sequence ID" value="MBE7941578.1"/>
    <property type="molecule type" value="Genomic_DNA"/>
</dbReference>
<evidence type="ECO:0000313" key="1">
    <source>
        <dbReference type="EMBL" id="MBE7941578.1"/>
    </source>
</evidence>
<proteinExistence type="predicted"/>